<keyword evidence="4 9" id="KW-0812">Transmembrane</keyword>
<evidence type="ECO:0000256" key="6">
    <source>
        <dbReference type="ARBA" id="ARBA00023136"/>
    </source>
</evidence>
<feature type="transmembrane region" description="Helical" evidence="9">
    <location>
        <begin position="357"/>
        <end position="378"/>
    </location>
</feature>
<organism evidence="10 11">
    <name type="scientific">Actinomycetospora aeridis</name>
    <dbReference type="NCBI Taxonomy" id="3129231"/>
    <lineage>
        <taxon>Bacteria</taxon>
        <taxon>Bacillati</taxon>
        <taxon>Actinomycetota</taxon>
        <taxon>Actinomycetes</taxon>
        <taxon>Pseudonocardiales</taxon>
        <taxon>Pseudonocardiaceae</taxon>
        <taxon>Actinomycetospora</taxon>
    </lineage>
</organism>
<gene>
    <name evidence="10" type="ORF">WCD41_30435</name>
</gene>
<evidence type="ECO:0000256" key="7">
    <source>
        <dbReference type="ARBA" id="ARBA00049663"/>
    </source>
</evidence>
<keyword evidence="6 9" id="KW-0472">Membrane</keyword>
<keyword evidence="3" id="KW-1003">Cell membrane</keyword>
<evidence type="ECO:0000256" key="1">
    <source>
        <dbReference type="ARBA" id="ARBA00004651"/>
    </source>
</evidence>
<accession>A0ABU8NEM3</accession>
<feature type="transmembrane region" description="Helical" evidence="9">
    <location>
        <begin position="289"/>
        <end position="309"/>
    </location>
</feature>
<feature type="transmembrane region" description="Helical" evidence="9">
    <location>
        <begin position="390"/>
        <end position="413"/>
    </location>
</feature>
<evidence type="ECO:0000256" key="9">
    <source>
        <dbReference type="SAM" id="Phobius"/>
    </source>
</evidence>
<feature type="transmembrane region" description="Helical" evidence="9">
    <location>
        <begin position="104"/>
        <end position="134"/>
    </location>
</feature>
<evidence type="ECO:0000256" key="8">
    <source>
        <dbReference type="SAM" id="MobiDB-lite"/>
    </source>
</evidence>
<comment type="caution">
    <text evidence="10">The sequence shown here is derived from an EMBL/GenBank/DDBJ whole genome shotgun (WGS) entry which is preliminary data.</text>
</comment>
<protein>
    <submittedName>
        <fullName evidence="10">SLC13 family permease</fullName>
    </submittedName>
</protein>
<comment type="subcellular location">
    <subcellularLocation>
        <location evidence="1">Cell membrane</location>
        <topology evidence="1">Multi-pass membrane protein</topology>
    </subcellularLocation>
</comment>
<keyword evidence="5 9" id="KW-1133">Transmembrane helix</keyword>
<keyword evidence="11" id="KW-1185">Reference proteome</keyword>
<feature type="transmembrane region" description="Helical" evidence="9">
    <location>
        <begin position="480"/>
        <end position="504"/>
    </location>
</feature>
<proteinExistence type="inferred from homology"/>
<evidence type="ECO:0000256" key="3">
    <source>
        <dbReference type="ARBA" id="ARBA00022475"/>
    </source>
</evidence>
<dbReference type="PIRSF" id="PIRSF002746">
    <property type="entry name" value="Gluconate_transporter"/>
    <property type="match status" value="1"/>
</dbReference>
<dbReference type="Pfam" id="PF02447">
    <property type="entry name" value="GntP_permease"/>
    <property type="match status" value="2"/>
</dbReference>
<evidence type="ECO:0000313" key="11">
    <source>
        <dbReference type="Proteomes" id="UP001370100"/>
    </source>
</evidence>
<evidence type="ECO:0000256" key="2">
    <source>
        <dbReference type="ARBA" id="ARBA00022448"/>
    </source>
</evidence>
<comment type="similarity">
    <text evidence="7">Belongs to the GntP permease family.</text>
</comment>
<reference evidence="10 11" key="1">
    <citation type="submission" date="2024-03" db="EMBL/GenBank/DDBJ databases">
        <title>Actinomycetospora sp. OC33-EN06, a novel actinomycete isolated from wild orchid (Aerides multiflora).</title>
        <authorList>
            <person name="Suriyachadkun C."/>
        </authorList>
    </citation>
    <scope>NUCLEOTIDE SEQUENCE [LARGE SCALE GENOMIC DNA]</scope>
    <source>
        <strain evidence="10 11">OC33-EN06</strain>
    </source>
</reference>
<dbReference type="InterPro" id="IPR003474">
    <property type="entry name" value="Glcn_transporter"/>
</dbReference>
<name>A0ABU8NEM3_9PSEU</name>
<feature type="transmembrane region" description="Helical" evidence="9">
    <location>
        <begin position="443"/>
        <end position="468"/>
    </location>
</feature>
<evidence type="ECO:0000256" key="5">
    <source>
        <dbReference type="ARBA" id="ARBA00022989"/>
    </source>
</evidence>
<keyword evidence="2" id="KW-0813">Transport</keyword>
<dbReference type="EMBL" id="JBBEGL010000018">
    <property type="protein sequence ID" value="MEJ2890811.1"/>
    <property type="molecule type" value="Genomic_DNA"/>
</dbReference>
<feature type="transmembrane region" description="Helical" evidence="9">
    <location>
        <begin position="155"/>
        <end position="173"/>
    </location>
</feature>
<dbReference type="Proteomes" id="UP001370100">
    <property type="component" value="Unassembled WGS sequence"/>
</dbReference>
<sequence>MWTASDTRLVVTAAAVVVLVIVLITSRLRLHAFPALMVGSLLLGLAAGLGPEKTVESFTDGVGGTLGDVGIVLGLGTMLGKLLADSGGADLLARTILERSGPRALPWAVAGLAMVLGIPLFFEIGVVLVLPVVFVVAVRLLPPGSDGRDEQGRSAILRVGIPALAGLSVLHAFVPPHPGPLVAVDALGADLGLTLLVGLVLAIPTVAVAGPFFANYASRWATASPPPGLVSTPALAADSERRAPSLETAAEGDPSPEPGSGEAIRRGAPSASSTERGDPSVGTARSPGLAATLITILLPVALMLLRTVADVVLPDGGPKSVAEFVGEPVVALLLALLLALWTFGFRRGLSGSGVSSLAAAGLVPAASILLIIGAGGGFKQVLIDSGIGDALAKAASGLGIPVLLLAWFVAVVIRLATGSATVATVTAAGIVTPILAVDPTVNPVLVVLAIGAGSVFFSHVNDAGFWLVREYFGMSVRDTFRTWSVMETIVSVVGLIMVLLASLVL</sequence>
<feature type="transmembrane region" description="Helical" evidence="9">
    <location>
        <begin position="420"/>
        <end position="437"/>
    </location>
</feature>
<feature type="region of interest" description="Disordered" evidence="8">
    <location>
        <begin position="240"/>
        <end position="284"/>
    </location>
</feature>
<feature type="transmembrane region" description="Helical" evidence="9">
    <location>
        <begin position="62"/>
        <end position="84"/>
    </location>
</feature>
<evidence type="ECO:0000256" key="4">
    <source>
        <dbReference type="ARBA" id="ARBA00022692"/>
    </source>
</evidence>
<feature type="transmembrane region" description="Helical" evidence="9">
    <location>
        <begin position="32"/>
        <end position="50"/>
    </location>
</feature>
<dbReference type="RefSeq" id="WP_337719011.1">
    <property type="nucleotide sequence ID" value="NZ_JBBEGL010000018.1"/>
</dbReference>
<feature type="transmembrane region" description="Helical" evidence="9">
    <location>
        <begin position="329"/>
        <end position="345"/>
    </location>
</feature>
<dbReference type="PANTHER" id="PTHR30354:SF22">
    <property type="entry name" value="HIGH-AFFINITY GLUCONATE TRANSPORTER"/>
    <property type="match status" value="1"/>
</dbReference>
<dbReference type="PANTHER" id="PTHR30354">
    <property type="entry name" value="GNT FAMILY GLUCONATE TRANSPORTER"/>
    <property type="match status" value="1"/>
</dbReference>
<evidence type="ECO:0000313" key="10">
    <source>
        <dbReference type="EMBL" id="MEJ2890811.1"/>
    </source>
</evidence>
<feature type="transmembrane region" description="Helical" evidence="9">
    <location>
        <begin position="7"/>
        <end position="26"/>
    </location>
</feature>
<feature type="transmembrane region" description="Helical" evidence="9">
    <location>
        <begin position="193"/>
        <end position="214"/>
    </location>
</feature>